<dbReference type="InterPro" id="IPR050585">
    <property type="entry name" value="Xaa-Pro_dipeptidyl-ppase/CocE"/>
</dbReference>
<proteinExistence type="predicted"/>
<feature type="domain" description="Peptidase S9 prolyl oligopeptidase catalytic" evidence="1">
    <location>
        <begin position="437"/>
        <end position="644"/>
    </location>
</feature>
<dbReference type="AlphaFoldDB" id="A0A0A1T342"/>
<evidence type="ECO:0000313" key="2">
    <source>
        <dbReference type="EMBL" id="CEJ89224.1"/>
    </source>
</evidence>
<dbReference type="GO" id="GO:0006508">
    <property type="term" value="P:proteolysis"/>
    <property type="evidence" value="ECO:0007669"/>
    <property type="project" value="InterPro"/>
</dbReference>
<dbReference type="Gene3D" id="2.120.10.30">
    <property type="entry name" value="TolB, C-terminal domain"/>
    <property type="match status" value="1"/>
</dbReference>
<dbReference type="Gene3D" id="3.40.50.1820">
    <property type="entry name" value="alpha/beta hydrolase"/>
    <property type="match status" value="1"/>
</dbReference>
<dbReference type="InterPro" id="IPR001375">
    <property type="entry name" value="Peptidase_S9_cat"/>
</dbReference>
<protein>
    <recommendedName>
        <fullName evidence="1">Peptidase S9 prolyl oligopeptidase catalytic domain-containing protein</fullName>
    </recommendedName>
</protein>
<keyword evidence="3" id="KW-1185">Reference proteome</keyword>
<dbReference type="Proteomes" id="UP000039046">
    <property type="component" value="Unassembled WGS sequence"/>
</dbReference>
<evidence type="ECO:0000259" key="1">
    <source>
        <dbReference type="Pfam" id="PF00326"/>
    </source>
</evidence>
<dbReference type="EMBL" id="CDHN01000002">
    <property type="protein sequence ID" value="CEJ89224.1"/>
    <property type="molecule type" value="Genomic_DNA"/>
</dbReference>
<dbReference type="GO" id="GO:0008236">
    <property type="term" value="F:serine-type peptidase activity"/>
    <property type="evidence" value="ECO:0007669"/>
    <property type="project" value="InterPro"/>
</dbReference>
<dbReference type="InterPro" id="IPR011042">
    <property type="entry name" value="6-blade_b-propeller_TolB-like"/>
</dbReference>
<gene>
    <name evidence="2" type="ORF">VHEMI05079</name>
</gene>
<dbReference type="HOGENOM" id="CLU_012236_1_0_1"/>
<reference evidence="2 3" key="1">
    <citation type="journal article" date="2015" name="Genome Announc.">
        <title>Draft Genome Sequence and Gene Annotation of the Entomopathogenic Fungus Verticillium hemipterigenum.</title>
        <authorList>
            <person name="Horn F."/>
            <person name="Habel A."/>
            <person name="Scharf D.H."/>
            <person name="Dworschak J."/>
            <person name="Brakhage A.A."/>
            <person name="Guthke R."/>
            <person name="Hertweck C."/>
            <person name="Linde J."/>
        </authorList>
    </citation>
    <scope>NUCLEOTIDE SEQUENCE [LARGE SCALE GENOMIC DNA]</scope>
</reference>
<dbReference type="STRING" id="1531966.A0A0A1T342"/>
<dbReference type="PANTHER" id="PTHR43056">
    <property type="entry name" value="PEPTIDASE S9 PROLYL OLIGOPEPTIDASE"/>
    <property type="match status" value="1"/>
</dbReference>
<dbReference type="OrthoDB" id="43744at2759"/>
<dbReference type="SUPFAM" id="SSF82171">
    <property type="entry name" value="DPP6 N-terminal domain-like"/>
    <property type="match status" value="1"/>
</dbReference>
<dbReference type="InterPro" id="IPR029058">
    <property type="entry name" value="AB_hydrolase_fold"/>
</dbReference>
<accession>A0A0A1T342</accession>
<dbReference type="PANTHER" id="PTHR43056:SF5">
    <property type="entry name" value="PEPTIDASE S9 PROLYL OLIGOPEPTIDASE CATALYTIC DOMAIN-CONTAINING PROTEIN"/>
    <property type="match status" value="1"/>
</dbReference>
<organism evidence="2 3">
    <name type="scientific">[Torrubiella] hemipterigena</name>
    <dbReference type="NCBI Taxonomy" id="1531966"/>
    <lineage>
        <taxon>Eukaryota</taxon>
        <taxon>Fungi</taxon>
        <taxon>Dikarya</taxon>
        <taxon>Ascomycota</taxon>
        <taxon>Pezizomycotina</taxon>
        <taxon>Sordariomycetes</taxon>
        <taxon>Hypocreomycetidae</taxon>
        <taxon>Hypocreales</taxon>
        <taxon>Clavicipitaceae</taxon>
        <taxon>Clavicipitaceae incertae sedis</taxon>
        <taxon>'Torrubiella' clade</taxon>
    </lineage>
</organism>
<dbReference type="SUPFAM" id="SSF53474">
    <property type="entry name" value="alpha/beta-Hydrolases"/>
    <property type="match status" value="1"/>
</dbReference>
<sequence>MTIKRIEPHGEWTSEITIETLTQALREPSSARACPRTGRAYFRETAAGRSTIIQVNKDNSVKDVLPKPYSVGNTVYEYSVQAYNILRDGRIIFSTLKGTFVLDPDAGQVRPLIQNPVLRHGAYNADPNSDWVIAIEEDHTIDEPDHIKNYLVAINTKTSEIKRIVSGADFYYNPSFSADGSKVSWMQWDRPQMMFEHSEIYYAAWNKDASVSDIRFVTGKNEESAAEPRWASDGSLFFAQEVNGYRQLFRIPAGSDKVEHIALKGLEKADLGEVMLMEGSATYEILSERHVIAKAHMLAVSKLVVIDLQTSQWRQVGQEFDLSHVYSSAIARLDDSTAIVIGSTPATSRSVYKIDITDSTRSTMLRSASDDPLAEKWISTGKPICCKSKSSPSRDIHGFLFMPKNPNFAAPDGELPPLIIDAHGGPTGIHGNGLLATTQYFTSRGYAMLLLNYSGSIGFGGEYRRRLLGNWGPLDASDAVEFAELLVDAGKIRKGSVGITGHSAGGFNTLQCITRHPKAFAGAVCAAGVSELVTFESQTHKLEADYTRHLIIAKGTSEKEIPELYRSRSAQYFADEIVAPLLLIHGIEDTVVPISQASGIYETLKAKGNDVELIALEGEDHMLSAPTTRKAWIEAAERWWRKTLLKQ</sequence>
<dbReference type="Pfam" id="PF00326">
    <property type="entry name" value="Peptidase_S9"/>
    <property type="match status" value="1"/>
</dbReference>
<name>A0A0A1T342_9HYPO</name>
<evidence type="ECO:0000313" key="3">
    <source>
        <dbReference type="Proteomes" id="UP000039046"/>
    </source>
</evidence>